<dbReference type="RefSeq" id="WP_212331038.1">
    <property type="nucleotide sequence ID" value="NZ_JAGVRH010000002.1"/>
</dbReference>
<gene>
    <name evidence="1" type="ORF">J8J04_00970</name>
</gene>
<dbReference type="EMBL" id="JAGVRH010000002">
    <property type="protein sequence ID" value="MBS2126274.1"/>
    <property type="molecule type" value="Genomic_DNA"/>
</dbReference>
<sequence>MAKIFQKKSISKNLYAQEEVETLLQQKDDLLQSGFIMTSALEYSAYLKKIIKAYLFLKTMLIFPRKQFY</sequence>
<accession>A0ABS5K301</accession>
<name>A0ABS5K301_9MOLU</name>
<reference evidence="1" key="1">
    <citation type="submission" date="2021-04" db="EMBL/GenBank/DDBJ databases">
        <title>Draft genome sequence of StrPh-CL8, a phytoplasma strain causing strawberry phyllody in Chile.</title>
        <authorList>
            <person name="Cui W."/>
            <person name="Zamorano A."/>
            <person name="Fiore N."/>
        </authorList>
    </citation>
    <scope>NUCLEOTIDE SEQUENCE [LARGE SCALE GENOMIC DNA]</scope>
    <source>
        <strain evidence="1">StrPh-Cl</strain>
    </source>
</reference>
<evidence type="ECO:0000313" key="1">
    <source>
        <dbReference type="EMBL" id="MBS2126274.1"/>
    </source>
</evidence>
<keyword evidence="2" id="KW-1185">Reference proteome</keyword>
<protein>
    <submittedName>
        <fullName evidence="1">Uncharacterized protein</fullName>
    </submittedName>
</protein>
<proteinExistence type="predicted"/>
<evidence type="ECO:0000313" key="2">
    <source>
        <dbReference type="Proteomes" id="UP000811481"/>
    </source>
</evidence>
<comment type="caution">
    <text evidence="1">The sequence shown here is derived from an EMBL/GenBank/DDBJ whole genome shotgun (WGS) entry which is preliminary data.</text>
</comment>
<dbReference type="Proteomes" id="UP000811481">
    <property type="component" value="Unassembled WGS sequence"/>
</dbReference>
<organism evidence="1 2">
    <name type="scientific">'Fragaria x ananassa' phyllody phytoplasma</name>
    <dbReference type="NCBI Taxonomy" id="2358428"/>
    <lineage>
        <taxon>Bacteria</taxon>
        <taxon>Bacillati</taxon>
        <taxon>Mycoplasmatota</taxon>
        <taxon>Mollicutes</taxon>
        <taxon>Acholeplasmatales</taxon>
        <taxon>Acholeplasmataceae</taxon>
        <taxon>Candidatus Phytoplasma</taxon>
        <taxon>16SrXIII (Mexican periwinkle virescence group)</taxon>
    </lineage>
</organism>